<accession>A0A916RWH8</accession>
<dbReference type="Pfam" id="PF13770">
    <property type="entry name" value="DUF4169"/>
    <property type="match status" value="1"/>
</dbReference>
<dbReference type="InterPro" id="IPR025227">
    <property type="entry name" value="DUF4169"/>
</dbReference>
<name>A0A916RWH8_9HYPH</name>
<evidence type="ECO:0000313" key="2">
    <source>
        <dbReference type="EMBL" id="GGA69620.1"/>
    </source>
</evidence>
<dbReference type="AlphaFoldDB" id="A0A916RWH8"/>
<proteinExistence type="predicted"/>
<dbReference type="RefSeq" id="WP_188721344.1">
    <property type="nucleotide sequence ID" value="NZ_BMIF01000007.1"/>
</dbReference>
<evidence type="ECO:0008006" key="4">
    <source>
        <dbReference type="Google" id="ProtNLM"/>
    </source>
</evidence>
<dbReference type="EMBL" id="BMIF01000007">
    <property type="protein sequence ID" value="GGA69620.1"/>
    <property type="molecule type" value="Genomic_DNA"/>
</dbReference>
<evidence type="ECO:0000313" key="3">
    <source>
        <dbReference type="Proteomes" id="UP000636264"/>
    </source>
</evidence>
<protein>
    <recommendedName>
        <fullName evidence="4">DUF4169 domain-containing protein</fullName>
    </recommendedName>
</protein>
<feature type="compositionally biased region" description="Basic and acidic residues" evidence="1">
    <location>
        <begin position="15"/>
        <end position="26"/>
    </location>
</feature>
<comment type="caution">
    <text evidence="2">The sequence shown here is derived from an EMBL/GenBank/DDBJ whole genome shotgun (WGS) entry which is preliminary data.</text>
</comment>
<keyword evidence="3" id="KW-1185">Reference proteome</keyword>
<gene>
    <name evidence="2" type="ORF">GCM10011385_24320</name>
</gene>
<dbReference type="Proteomes" id="UP000636264">
    <property type="component" value="Unassembled WGS sequence"/>
</dbReference>
<feature type="region of interest" description="Disordered" evidence="1">
    <location>
        <begin position="1"/>
        <end position="26"/>
    </location>
</feature>
<reference evidence="2" key="1">
    <citation type="journal article" date="2014" name="Int. J. Syst. Evol. Microbiol.">
        <title>Complete genome sequence of Corynebacterium casei LMG S-19264T (=DSM 44701T), isolated from a smear-ripened cheese.</title>
        <authorList>
            <consortium name="US DOE Joint Genome Institute (JGI-PGF)"/>
            <person name="Walter F."/>
            <person name="Albersmeier A."/>
            <person name="Kalinowski J."/>
            <person name="Ruckert C."/>
        </authorList>
    </citation>
    <scope>NUCLEOTIDE SEQUENCE</scope>
    <source>
        <strain evidence="2">CGMCC 1.15320</strain>
    </source>
</reference>
<organism evidence="2 3">
    <name type="scientific">Nitratireductor aestuarii</name>
    <dbReference type="NCBI Taxonomy" id="1735103"/>
    <lineage>
        <taxon>Bacteria</taxon>
        <taxon>Pseudomonadati</taxon>
        <taxon>Pseudomonadota</taxon>
        <taxon>Alphaproteobacteria</taxon>
        <taxon>Hyphomicrobiales</taxon>
        <taxon>Phyllobacteriaceae</taxon>
        <taxon>Nitratireductor</taxon>
    </lineage>
</organism>
<evidence type="ECO:0000256" key="1">
    <source>
        <dbReference type="SAM" id="MobiDB-lite"/>
    </source>
</evidence>
<sequence>MGEVVNLRARRKAKARSDKERQAEENRIKFGRTLAERDRAKKLSEIEKKRLDSHLLQEDTPPEDDAEK</sequence>
<reference evidence="2" key="2">
    <citation type="submission" date="2020-09" db="EMBL/GenBank/DDBJ databases">
        <authorList>
            <person name="Sun Q."/>
            <person name="Zhou Y."/>
        </authorList>
    </citation>
    <scope>NUCLEOTIDE SEQUENCE</scope>
    <source>
        <strain evidence="2">CGMCC 1.15320</strain>
    </source>
</reference>